<protein>
    <recommendedName>
        <fullName evidence="2">Amidohydrolase 3 domain-containing protein</fullName>
    </recommendedName>
</protein>
<feature type="region of interest" description="Disordered" evidence="1">
    <location>
        <begin position="565"/>
        <end position="594"/>
    </location>
</feature>
<dbReference type="SUPFAM" id="SSF51338">
    <property type="entry name" value="Composite domain of metallo-dependent hydrolases"/>
    <property type="match status" value="2"/>
</dbReference>
<dbReference type="PANTHER" id="PTHR11647">
    <property type="entry name" value="HYDRANTOINASE/DIHYDROPYRIMIDINASE FAMILY MEMBER"/>
    <property type="match status" value="1"/>
</dbReference>
<dbReference type="GO" id="GO:0005829">
    <property type="term" value="C:cytosol"/>
    <property type="evidence" value="ECO:0007669"/>
    <property type="project" value="TreeGrafter"/>
</dbReference>
<dbReference type="Gene3D" id="3.20.20.140">
    <property type="entry name" value="Metal-dependent hydrolases"/>
    <property type="match status" value="1"/>
</dbReference>
<dbReference type="Proteomes" id="UP000031057">
    <property type="component" value="Unassembled WGS sequence"/>
</dbReference>
<accession>A0A0B1ZGW2</accession>
<feature type="domain" description="Amidohydrolase 3" evidence="2">
    <location>
        <begin position="43"/>
        <end position="562"/>
    </location>
</feature>
<dbReference type="InterPro" id="IPR011059">
    <property type="entry name" value="Metal-dep_hydrolase_composite"/>
</dbReference>
<evidence type="ECO:0000256" key="1">
    <source>
        <dbReference type="SAM" id="MobiDB-lite"/>
    </source>
</evidence>
<dbReference type="AlphaFoldDB" id="A0A0B1ZGW2"/>
<dbReference type="GO" id="GO:0016812">
    <property type="term" value="F:hydrolase activity, acting on carbon-nitrogen (but not peptide) bonds, in cyclic amides"/>
    <property type="evidence" value="ECO:0007669"/>
    <property type="project" value="TreeGrafter"/>
</dbReference>
<dbReference type="EMBL" id="JTDI01000005">
    <property type="protein sequence ID" value="KHK90341.1"/>
    <property type="molecule type" value="Genomic_DNA"/>
</dbReference>
<dbReference type="Pfam" id="PF07969">
    <property type="entry name" value="Amidohydro_3"/>
    <property type="match status" value="1"/>
</dbReference>
<keyword evidence="4" id="KW-1185">Reference proteome</keyword>
<reference evidence="3 4" key="1">
    <citation type="submission" date="2014-10" db="EMBL/GenBank/DDBJ databases">
        <title>Genome sequence of Novosphingobium malaysiense MUSC 273(T).</title>
        <authorList>
            <person name="Lee L.-H."/>
        </authorList>
    </citation>
    <scope>NUCLEOTIDE SEQUENCE [LARGE SCALE GENOMIC DNA]</scope>
    <source>
        <strain evidence="3 4">MUSC 273</strain>
    </source>
</reference>
<evidence type="ECO:0000313" key="3">
    <source>
        <dbReference type="EMBL" id="KHK90341.1"/>
    </source>
</evidence>
<dbReference type="RefSeq" id="WP_039286571.1">
    <property type="nucleotide sequence ID" value="NZ_JTDI01000005.1"/>
</dbReference>
<evidence type="ECO:0000259" key="2">
    <source>
        <dbReference type="Pfam" id="PF07969"/>
    </source>
</evidence>
<dbReference type="InterPro" id="IPR050378">
    <property type="entry name" value="Metallo-dep_Hydrolases_sf"/>
</dbReference>
<gene>
    <name evidence="3" type="ORF">LK12_17190</name>
</gene>
<evidence type="ECO:0000313" key="4">
    <source>
        <dbReference type="Proteomes" id="UP000031057"/>
    </source>
</evidence>
<dbReference type="STRING" id="1348853.LK12_17190"/>
<dbReference type="PANTHER" id="PTHR11647:SF1">
    <property type="entry name" value="COLLAPSIN RESPONSE MEDIATOR PROTEIN"/>
    <property type="match status" value="1"/>
</dbReference>
<proteinExistence type="predicted"/>
<dbReference type="InterPro" id="IPR013108">
    <property type="entry name" value="Amidohydro_3"/>
</dbReference>
<dbReference type="InterPro" id="IPR032466">
    <property type="entry name" value="Metal_Hydrolase"/>
</dbReference>
<dbReference type="SUPFAM" id="SSF51556">
    <property type="entry name" value="Metallo-dependent hydrolases"/>
    <property type="match status" value="1"/>
</dbReference>
<dbReference type="OrthoDB" id="9766983at2"/>
<organism evidence="3 4">
    <name type="scientific">Novosphingobium malaysiense</name>
    <dbReference type="NCBI Taxonomy" id="1348853"/>
    <lineage>
        <taxon>Bacteria</taxon>
        <taxon>Pseudomonadati</taxon>
        <taxon>Pseudomonadota</taxon>
        <taxon>Alphaproteobacteria</taxon>
        <taxon>Sphingomonadales</taxon>
        <taxon>Sphingomonadaceae</taxon>
        <taxon>Novosphingobium</taxon>
    </lineage>
</organism>
<name>A0A0B1ZGW2_9SPHN</name>
<comment type="caution">
    <text evidence="3">The sequence shown here is derived from an EMBL/GenBank/DDBJ whole genome shotgun (WGS) entry which is preliminary data.</text>
</comment>
<sequence length="594" mass="64993">MHDILIKNGTVFDGTGSAGRIADVAIDGDRITAVGSIDAPAKKVIDAKGMIVTPGFVDVHTHYDGQVFWDADLTPSNWHGVTTIVTGNCGVGFAPVRNEDKGWLIDQMEGVEDIPAQDLIAGMPWNWESFPEYLDEIAKTPRALDVACMLAHGPLRAFVLGAERNNGDATPEEVSEMARLAREALEAGAIGISANRMPMHRAKNGEPASGTFAPYSELTEIAGTIKGMGHRVFLVASDLPIRPERDENGEYKWADTEAELDWLADVSRHNQSPAMFLLINRTNVPDAWRGTLERTLQRNREGAWLIPETSGKPTSIMLGWEADRHLFSVHENYLAIAGLPLEERIVKLRDPEIRKAILEEDRPTHHDIVNAMHGAMEGGQMYVLGNPPDYEPGPEKSVKAVAEREGKTPLAVAYDAMCEDDGLGLLYLALDWDVNGTFNSMRELLMHPSIIPGLADGGAHLTAMCDAGMSTFVLTHWVRDRKGDKMPLEMAVHIQTQRTANAFGFFDRGVVAPGYLADVNVIDYDNLALKPIKVVHDLPSGGRRFIQGVAGYRATIKSGQIVRENDESTGVRPGGLVRGNQPKPVRQPKELAEA</sequence>